<keyword evidence="2" id="KW-1185">Reference proteome</keyword>
<accession>A0AAV9RBF7</accession>
<dbReference type="Proteomes" id="UP001311232">
    <property type="component" value="Unassembled WGS sequence"/>
</dbReference>
<evidence type="ECO:0000313" key="1">
    <source>
        <dbReference type="EMBL" id="KAK5605827.1"/>
    </source>
</evidence>
<comment type="caution">
    <text evidence="1">The sequence shown here is derived from an EMBL/GenBank/DDBJ whole genome shotgun (WGS) entry which is preliminary data.</text>
</comment>
<organism evidence="1 2">
    <name type="scientific">Crenichthys baileyi</name>
    <name type="common">White River springfish</name>
    <dbReference type="NCBI Taxonomy" id="28760"/>
    <lineage>
        <taxon>Eukaryota</taxon>
        <taxon>Metazoa</taxon>
        <taxon>Chordata</taxon>
        <taxon>Craniata</taxon>
        <taxon>Vertebrata</taxon>
        <taxon>Euteleostomi</taxon>
        <taxon>Actinopterygii</taxon>
        <taxon>Neopterygii</taxon>
        <taxon>Teleostei</taxon>
        <taxon>Neoteleostei</taxon>
        <taxon>Acanthomorphata</taxon>
        <taxon>Ovalentaria</taxon>
        <taxon>Atherinomorphae</taxon>
        <taxon>Cyprinodontiformes</taxon>
        <taxon>Goodeidae</taxon>
        <taxon>Crenichthys</taxon>
    </lineage>
</organism>
<evidence type="ECO:0000313" key="2">
    <source>
        <dbReference type="Proteomes" id="UP001311232"/>
    </source>
</evidence>
<proteinExistence type="predicted"/>
<dbReference type="AlphaFoldDB" id="A0AAV9RBF7"/>
<reference evidence="1 2" key="1">
    <citation type="submission" date="2021-06" db="EMBL/GenBank/DDBJ databases">
        <authorList>
            <person name="Palmer J.M."/>
        </authorList>
    </citation>
    <scope>NUCLEOTIDE SEQUENCE [LARGE SCALE GENOMIC DNA]</scope>
    <source>
        <strain evidence="1 2">MEX-2019</strain>
        <tissue evidence="1">Muscle</tissue>
    </source>
</reference>
<sequence>MSSGPSLSACSDLISFLSHGFLCPALHLSDSSLASGFWTLTLFMPPDLRSLPGHWVYKPESPCDVILLSPKPRTEELKFTFPILQRILKRFLSQPLQVVVSCRTSPRAFNKPFELSVVWLKFPVLRTSRYIGLSC</sequence>
<dbReference type="EMBL" id="JAHHUM010002151">
    <property type="protein sequence ID" value="KAK5605827.1"/>
    <property type="molecule type" value="Genomic_DNA"/>
</dbReference>
<name>A0AAV9RBF7_9TELE</name>
<protein>
    <submittedName>
        <fullName evidence="1">Uncharacterized protein</fullName>
    </submittedName>
</protein>
<gene>
    <name evidence="1" type="ORF">CRENBAI_005257</name>
</gene>